<dbReference type="InterPro" id="IPR036568">
    <property type="entry name" value="GGCT-like_sf"/>
</dbReference>
<dbReference type="RefSeq" id="XP_037148322.1">
    <property type="nucleotide sequence ID" value="XM_037296340.1"/>
</dbReference>
<reference evidence="5 6" key="1">
    <citation type="journal article" date="2020" name="Genomics">
        <title>Complete, high-quality genomes from long-read metagenomic sequencing of two wolf lichen thalli reveals enigmatic genome architecture.</title>
        <authorList>
            <person name="McKenzie S.K."/>
            <person name="Walston R.F."/>
            <person name="Allen J.L."/>
        </authorList>
    </citation>
    <scope>NUCLEOTIDE SEQUENCE [LARGE SCALE GENOMIC DNA]</scope>
    <source>
        <strain evidence="5">WasteWater1</strain>
    </source>
</reference>
<keyword evidence="2" id="KW-0808">Transferase</keyword>
<dbReference type="SUPFAM" id="SSF110857">
    <property type="entry name" value="Gamma-glutamyl cyclotransferase-like"/>
    <property type="match status" value="1"/>
</dbReference>
<dbReference type="InterPro" id="IPR013024">
    <property type="entry name" value="GGCT-like"/>
</dbReference>
<sequence>MAPQVLYRVVYSTTNPTPSQINRLVIEPATLPQYTRRRVRDCDYPAIVPSSEPGACVRGTYVRGLTRDDQWRLDLFEGSQYERIRLRLHLRDRKRNEGEEMEAETYVWAEDTRGLEDGEWDFEEFSREKMGRWIGNDEEYEGELRPSIAANVITVEVDEAVRKKDPTGGRGVNGIIGGKLEVKGKSEKEVLESAV</sequence>
<organism evidence="5 6">
    <name type="scientific">Letharia lupina</name>
    <dbReference type="NCBI Taxonomy" id="560253"/>
    <lineage>
        <taxon>Eukaryota</taxon>
        <taxon>Fungi</taxon>
        <taxon>Dikarya</taxon>
        <taxon>Ascomycota</taxon>
        <taxon>Pezizomycotina</taxon>
        <taxon>Lecanoromycetes</taxon>
        <taxon>OSLEUM clade</taxon>
        <taxon>Lecanoromycetidae</taxon>
        <taxon>Lecanorales</taxon>
        <taxon>Lecanorineae</taxon>
        <taxon>Parmeliaceae</taxon>
        <taxon>Letharia</taxon>
    </lineage>
</organism>
<evidence type="ECO:0000256" key="3">
    <source>
        <dbReference type="ARBA" id="ARBA00030602"/>
    </source>
</evidence>
<evidence type="ECO:0000256" key="2">
    <source>
        <dbReference type="ARBA" id="ARBA00022679"/>
    </source>
</evidence>
<dbReference type="Pfam" id="PF06094">
    <property type="entry name" value="GGACT"/>
    <property type="match status" value="1"/>
</dbReference>
<dbReference type="AlphaFoldDB" id="A0A8H6F878"/>
<proteinExistence type="inferred from homology"/>
<gene>
    <name evidence="5" type="ORF">HO133_005430</name>
</gene>
<dbReference type="PANTHER" id="PTHR31544">
    <property type="entry name" value="AIG2-LIKE PROTEIN D"/>
    <property type="match status" value="1"/>
</dbReference>
<keyword evidence="6" id="KW-1185">Reference proteome</keyword>
<evidence type="ECO:0000259" key="4">
    <source>
        <dbReference type="Pfam" id="PF06094"/>
    </source>
</evidence>
<dbReference type="InterPro" id="IPR045038">
    <property type="entry name" value="AIG2-like"/>
</dbReference>
<dbReference type="Proteomes" id="UP000593566">
    <property type="component" value="Unassembled WGS sequence"/>
</dbReference>
<dbReference type="GeneID" id="59333836"/>
<evidence type="ECO:0000256" key="1">
    <source>
        <dbReference type="ARBA" id="ARBA00008861"/>
    </source>
</evidence>
<dbReference type="Gene3D" id="3.10.490.10">
    <property type="entry name" value="Gamma-glutamyl cyclotransferase-like"/>
    <property type="match status" value="1"/>
</dbReference>
<comment type="similarity">
    <text evidence="1">Belongs to the gamma-glutamylcyclotransferase family.</text>
</comment>
<dbReference type="InterPro" id="IPR009288">
    <property type="entry name" value="AIG2-like_dom"/>
</dbReference>
<name>A0A8H6F878_9LECA</name>
<comment type="caution">
    <text evidence="5">The sequence shown here is derived from an EMBL/GenBank/DDBJ whole genome shotgun (WGS) entry which is preliminary data.</text>
</comment>
<dbReference type="GO" id="GO:0016740">
    <property type="term" value="F:transferase activity"/>
    <property type="evidence" value="ECO:0007669"/>
    <property type="project" value="UniProtKB-KW"/>
</dbReference>
<evidence type="ECO:0000313" key="5">
    <source>
        <dbReference type="EMBL" id="KAF6218887.1"/>
    </source>
</evidence>
<dbReference type="PANTHER" id="PTHR31544:SF2">
    <property type="entry name" value="AIG2-LIKE PROTEIN D"/>
    <property type="match status" value="1"/>
</dbReference>
<protein>
    <recommendedName>
        <fullName evidence="3">Putative gamma-glutamylcyclotransferase</fullName>
    </recommendedName>
</protein>
<dbReference type="CDD" id="cd06661">
    <property type="entry name" value="GGCT_like"/>
    <property type="match status" value="1"/>
</dbReference>
<evidence type="ECO:0000313" key="6">
    <source>
        <dbReference type="Proteomes" id="UP000593566"/>
    </source>
</evidence>
<dbReference type="EMBL" id="JACCJB010000021">
    <property type="protein sequence ID" value="KAF6218887.1"/>
    <property type="molecule type" value="Genomic_DNA"/>
</dbReference>
<feature type="domain" description="Gamma-glutamylcyclotransferase AIG2-like" evidence="4">
    <location>
        <begin position="25"/>
        <end position="121"/>
    </location>
</feature>
<accession>A0A8H6F878</accession>